<proteinExistence type="predicted"/>
<dbReference type="OrthoDB" id="1905838at2"/>
<dbReference type="EMBL" id="CP010086">
    <property type="protein sequence ID" value="AJG98842.2"/>
    <property type="molecule type" value="Genomic_DNA"/>
</dbReference>
<dbReference type="Proteomes" id="UP000031866">
    <property type="component" value="Chromosome"/>
</dbReference>
<sequence length="131" mass="15507">MDRPKDLPNRLECAYCKRSNRHGGECRGKDINRNEAGCLYFTMDEKGCIRNSDITIPFNLFSEIPPLGMWETDRWTLYDVDTDIRINKIYGMNWNKERGLLNVKCNADYYINEFKNEYKKEANKPILKVIK</sequence>
<evidence type="ECO:0000313" key="1">
    <source>
        <dbReference type="EMBL" id="AJG98842.2"/>
    </source>
</evidence>
<organism evidence="1 2">
    <name type="scientific">Clostridium beijerinckii</name>
    <name type="common">Clostridium MP</name>
    <dbReference type="NCBI Taxonomy" id="1520"/>
    <lineage>
        <taxon>Bacteria</taxon>
        <taxon>Bacillati</taxon>
        <taxon>Bacillota</taxon>
        <taxon>Clostridia</taxon>
        <taxon>Eubacteriales</taxon>
        <taxon>Clostridiaceae</taxon>
        <taxon>Clostridium</taxon>
    </lineage>
</organism>
<protein>
    <submittedName>
        <fullName evidence="1">Uncharacterized protein</fullName>
    </submittedName>
</protein>
<name>A0A0B5QLI3_CLOBE</name>
<dbReference type="KEGG" id="cbei:LF65_02256"/>
<dbReference type="AlphaFoldDB" id="A0A0B5QLI3"/>
<dbReference type="RefSeq" id="WP_041900925.1">
    <property type="nucleotide sequence ID" value="NZ_CP010086.2"/>
</dbReference>
<reference evidence="2" key="1">
    <citation type="submission" date="2014-12" db="EMBL/GenBank/DDBJ databases">
        <title>Genome sequence of Clostridium beijerinckii strain 59B.</title>
        <authorList>
            <person name="Little G.T."/>
            <person name="Minton N.P."/>
        </authorList>
    </citation>
    <scope>NUCLEOTIDE SEQUENCE [LARGE SCALE GENOMIC DNA]</scope>
    <source>
        <strain evidence="2">59B</strain>
    </source>
</reference>
<dbReference type="STRING" id="1520.LF65_02256"/>
<accession>A0A0B5QLI3</accession>
<evidence type="ECO:0000313" key="2">
    <source>
        <dbReference type="Proteomes" id="UP000031866"/>
    </source>
</evidence>
<gene>
    <name evidence="1" type="ORF">LF65_02256</name>
</gene>